<protein>
    <submittedName>
        <fullName evidence="8">Uncharacterized protein</fullName>
    </submittedName>
</protein>
<accession>A0A8T2T6T6</accession>
<name>A0A8T2T6T6_CERRI</name>
<proteinExistence type="inferred from homology"/>
<sequence length="274" mass="30412">MEALQHSFLATTSSLPLQSERQASNRHRCSMQACTPSRAISASLNQQNQRLTGFCRGSNELAYKVPPVAKESSSSRRHGNSHLVIVMRSTAASGYASALVEVGSSHKVLGHIKKDMEVLDKYLDDKQVFDFFNNPTIFDDKKKAVMKSIADAERFSSYTLNLLNLVIDKKRTSILKEIVKEFEELYNEITDTEIAIVTSAIKISTEQLAQIAKKIQSMSGAKNVRMKNVVDESLIAGFMVRYGKDGSRFIDLSVKGQLDRIAAEINLVDQAAFA</sequence>
<evidence type="ECO:0000256" key="4">
    <source>
        <dbReference type="ARBA" id="ARBA00022781"/>
    </source>
</evidence>
<evidence type="ECO:0000256" key="5">
    <source>
        <dbReference type="ARBA" id="ARBA00023065"/>
    </source>
</evidence>
<keyword evidence="3" id="KW-0813">Transport</keyword>
<organism evidence="8 9">
    <name type="scientific">Ceratopteris richardii</name>
    <name type="common">Triangle waterfern</name>
    <dbReference type="NCBI Taxonomy" id="49495"/>
    <lineage>
        <taxon>Eukaryota</taxon>
        <taxon>Viridiplantae</taxon>
        <taxon>Streptophyta</taxon>
        <taxon>Embryophyta</taxon>
        <taxon>Tracheophyta</taxon>
        <taxon>Polypodiopsida</taxon>
        <taxon>Polypodiidae</taxon>
        <taxon>Polypodiales</taxon>
        <taxon>Pteridineae</taxon>
        <taxon>Pteridaceae</taxon>
        <taxon>Parkerioideae</taxon>
        <taxon>Ceratopteris</taxon>
    </lineage>
</organism>
<dbReference type="EMBL" id="CM035420">
    <property type="protein sequence ID" value="KAH7404498.1"/>
    <property type="molecule type" value="Genomic_DNA"/>
</dbReference>
<dbReference type="SUPFAM" id="SSF47928">
    <property type="entry name" value="N-terminal domain of the delta subunit of the F1F0-ATP synthase"/>
    <property type="match status" value="1"/>
</dbReference>
<reference evidence="8" key="1">
    <citation type="submission" date="2021-08" db="EMBL/GenBank/DDBJ databases">
        <title>WGS assembly of Ceratopteris richardii.</title>
        <authorList>
            <person name="Marchant D.B."/>
            <person name="Chen G."/>
            <person name="Jenkins J."/>
            <person name="Shu S."/>
            <person name="Leebens-Mack J."/>
            <person name="Grimwood J."/>
            <person name="Schmutz J."/>
            <person name="Soltis P."/>
            <person name="Soltis D."/>
            <person name="Chen Z.-H."/>
        </authorList>
    </citation>
    <scope>NUCLEOTIDE SEQUENCE</scope>
    <source>
        <strain evidence="8">Whitten #5841</strain>
        <tissue evidence="8">Leaf</tissue>
    </source>
</reference>
<keyword evidence="4" id="KW-0375">Hydrogen ion transport</keyword>
<dbReference type="GO" id="GO:0016020">
    <property type="term" value="C:membrane"/>
    <property type="evidence" value="ECO:0007669"/>
    <property type="project" value="UniProtKB-SubCell"/>
</dbReference>
<dbReference type="InterPro" id="IPR020781">
    <property type="entry name" value="ATPase_OSCP/d_CS"/>
</dbReference>
<dbReference type="InterPro" id="IPR026015">
    <property type="entry name" value="ATP_synth_OSCP/delta_N_sf"/>
</dbReference>
<evidence type="ECO:0000256" key="7">
    <source>
        <dbReference type="ARBA" id="ARBA00023310"/>
    </source>
</evidence>
<comment type="caution">
    <text evidence="8">The sequence shown here is derived from an EMBL/GenBank/DDBJ whole genome shotgun (WGS) entry which is preliminary data.</text>
</comment>
<dbReference type="GO" id="GO:0046933">
    <property type="term" value="F:proton-transporting ATP synthase activity, rotational mechanism"/>
    <property type="evidence" value="ECO:0007669"/>
    <property type="project" value="InterPro"/>
</dbReference>
<dbReference type="OrthoDB" id="1262810at2759"/>
<gene>
    <name evidence="8" type="ORF">KP509_15G029000</name>
</gene>
<dbReference type="PRINTS" id="PR00125">
    <property type="entry name" value="ATPASEDELTA"/>
</dbReference>
<dbReference type="PROSITE" id="PS00389">
    <property type="entry name" value="ATPASE_DELTA"/>
    <property type="match status" value="1"/>
</dbReference>
<dbReference type="InterPro" id="IPR000711">
    <property type="entry name" value="ATPase_OSCP/dsu"/>
</dbReference>
<keyword evidence="9" id="KW-1185">Reference proteome</keyword>
<dbReference type="NCBIfam" id="TIGR01145">
    <property type="entry name" value="ATP_synt_delta"/>
    <property type="match status" value="1"/>
</dbReference>
<evidence type="ECO:0000256" key="1">
    <source>
        <dbReference type="ARBA" id="ARBA00004370"/>
    </source>
</evidence>
<dbReference type="AlphaFoldDB" id="A0A8T2T6T6"/>
<evidence type="ECO:0000256" key="6">
    <source>
        <dbReference type="ARBA" id="ARBA00023136"/>
    </source>
</evidence>
<dbReference type="Pfam" id="PF00213">
    <property type="entry name" value="OSCP"/>
    <property type="match status" value="1"/>
</dbReference>
<dbReference type="HAMAP" id="MF_01416">
    <property type="entry name" value="ATP_synth_delta_bact"/>
    <property type="match status" value="1"/>
</dbReference>
<dbReference type="OMA" id="FPIRINN"/>
<keyword evidence="6" id="KW-0472">Membrane</keyword>
<comment type="similarity">
    <text evidence="2">Belongs to the ATPase delta chain family.</text>
</comment>
<dbReference type="Proteomes" id="UP000825935">
    <property type="component" value="Chromosome 15"/>
</dbReference>
<evidence type="ECO:0000256" key="2">
    <source>
        <dbReference type="ARBA" id="ARBA00007046"/>
    </source>
</evidence>
<evidence type="ECO:0000313" key="8">
    <source>
        <dbReference type="EMBL" id="KAH7404498.1"/>
    </source>
</evidence>
<comment type="subcellular location">
    <subcellularLocation>
        <location evidence="1">Membrane</location>
    </subcellularLocation>
</comment>
<dbReference type="PANTHER" id="PTHR11910">
    <property type="entry name" value="ATP SYNTHASE DELTA CHAIN"/>
    <property type="match status" value="1"/>
</dbReference>
<keyword evidence="7" id="KW-0066">ATP synthesis</keyword>
<dbReference type="Gene3D" id="1.10.520.20">
    <property type="entry name" value="N-terminal domain of the delta subunit of the F1F0-ATP synthase"/>
    <property type="match status" value="1"/>
</dbReference>
<evidence type="ECO:0000256" key="3">
    <source>
        <dbReference type="ARBA" id="ARBA00022448"/>
    </source>
</evidence>
<evidence type="ECO:0000313" key="9">
    <source>
        <dbReference type="Proteomes" id="UP000825935"/>
    </source>
</evidence>
<keyword evidence="5" id="KW-0406">Ion transport</keyword>